<dbReference type="EMBL" id="UGQS01000002">
    <property type="protein sequence ID" value="STZ76258.1"/>
    <property type="molecule type" value="Genomic_DNA"/>
</dbReference>
<protein>
    <submittedName>
        <fullName evidence="1">Uncharacterized protein conserved in bacteria</fullName>
    </submittedName>
</protein>
<dbReference type="Gene3D" id="1.10.10.690">
    <property type="entry name" value="YidB-like"/>
    <property type="match status" value="1"/>
</dbReference>
<gene>
    <name evidence="1" type="ORF">NCTC10295_01019</name>
</gene>
<dbReference type="AlphaFoldDB" id="A0A378UFT7"/>
<proteinExistence type="predicted"/>
<dbReference type="SUPFAM" id="SSF140804">
    <property type="entry name" value="YidB-like"/>
    <property type="match status" value="1"/>
</dbReference>
<dbReference type="InterPro" id="IPR045372">
    <property type="entry name" value="YidB"/>
</dbReference>
<evidence type="ECO:0000313" key="1">
    <source>
        <dbReference type="EMBL" id="STZ76258.1"/>
    </source>
</evidence>
<dbReference type="Pfam" id="PF20159">
    <property type="entry name" value="YidB"/>
    <property type="match status" value="1"/>
</dbReference>
<evidence type="ECO:0000313" key="2">
    <source>
        <dbReference type="Proteomes" id="UP000254651"/>
    </source>
</evidence>
<dbReference type="Proteomes" id="UP000254651">
    <property type="component" value="Unassembled WGS sequence"/>
</dbReference>
<name>A0A378UFT7_BERDE</name>
<dbReference type="RefSeq" id="WP_066077568.1">
    <property type="nucleotide sequence ID" value="NZ_CP181246.1"/>
</dbReference>
<keyword evidence="2" id="KW-1185">Reference proteome</keyword>
<organism evidence="1 2">
    <name type="scientific">Bergeriella denitrificans</name>
    <name type="common">Neisseria denitrificans</name>
    <dbReference type="NCBI Taxonomy" id="494"/>
    <lineage>
        <taxon>Bacteria</taxon>
        <taxon>Pseudomonadati</taxon>
        <taxon>Pseudomonadota</taxon>
        <taxon>Betaproteobacteria</taxon>
        <taxon>Neisseriales</taxon>
        <taxon>Neisseriaceae</taxon>
        <taxon>Bergeriella</taxon>
    </lineage>
</organism>
<dbReference type="InterPro" id="IPR027405">
    <property type="entry name" value="YidB-like"/>
</dbReference>
<accession>A0A378UFT7</accession>
<reference evidence="1 2" key="1">
    <citation type="submission" date="2018-06" db="EMBL/GenBank/DDBJ databases">
        <authorList>
            <consortium name="Pathogen Informatics"/>
            <person name="Doyle S."/>
        </authorList>
    </citation>
    <scope>NUCLEOTIDE SEQUENCE [LARGE SCALE GENOMIC DNA]</scope>
    <source>
        <strain evidence="1 2">NCTC10295</strain>
    </source>
</reference>
<sequence length="137" mass="14130">MALMDTLLNVASQALGGNSQQGSMVNMAIDLVRQQGGLGNLLSRLQQGGLGDALSSWISADQDNMPVSGNQLQNALGSDTIGQIAAKFGMDGQQASDLLAQVLPKVIDTATPNGTAQDADGFGLDDLASLVLKNFLK</sequence>